<dbReference type="AlphaFoldDB" id="K0INT9"/>
<proteinExistence type="predicted"/>
<dbReference type="GeneID" id="13796848"/>
<dbReference type="HOGENOM" id="CLU_2784241_0_0_2"/>
<gene>
    <name evidence="1" type="ordered locus">Ngar_c30380</name>
</gene>
<evidence type="ECO:0008006" key="3">
    <source>
        <dbReference type="Google" id="ProtNLM"/>
    </source>
</evidence>
<dbReference type="EMBL" id="CP002408">
    <property type="protein sequence ID" value="AFU59954.1"/>
    <property type="molecule type" value="Genomic_DNA"/>
</dbReference>
<evidence type="ECO:0000313" key="2">
    <source>
        <dbReference type="Proteomes" id="UP000008037"/>
    </source>
</evidence>
<dbReference type="InParanoid" id="K0INT9"/>
<name>K0INT9_NITGG</name>
<reference evidence="1 2" key="1">
    <citation type="journal article" date="2012" name="Environ. Microbiol.">
        <title>The genome of the ammonia-oxidizing Candidatus Nitrososphaera gargensis: insights into metabolic versatility and environmental adaptations.</title>
        <authorList>
            <person name="Spang A."/>
            <person name="Poehlein A."/>
            <person name="Offre P."/>
            <person name="Zumbragel S."/>
            <person name="Haider S."/>
            <person name="Rychlik N."/>
            <person name="Nowka B."/>
            <person name="Schmeisser C."/>
            <person name="Lebedeva E.V."/>
            <person name="Rattei T."/>
            <person name="Bohm C."/>
            <person name="Schmid M."/>
            <person name="Galushko A."/>
            <person name="Hatzenpichler R."/>
            <person name="Weinmaier T."/>
            <person name="Daniel R."/>
            <person name="Schleper C."/>
            <person name="Spieck E."/>
            <person name="Streit W."/>
            <person name="Wagner M."/>
        </authorList>
    </citation>
    <scope>NUCLEOTIDE SEQUENCE [LARGE SCALE GENOMIC DNA]</scope>
    <source>
        <strain evidence="2">Ga9.2</strain>
    </source>
</reference>
<keyword evidence="2" id="KW-1185">Reference proteome</keyword>
<dbReference type="OrthoDB" id="5693at2157"/>
<dbReference type="KEGG" id="nga:Ngar_c30380"/>
<dbReference type="RefSeq" id="WP_015020488.1">
    <property type="nucleotide sequence ID" value="NC_018719.1"/>
</dbReference>
<evidence type="ECO:0000313" key="1">
    <source>
        <dbReference type="EMBL" id="AFU59954.1"/>
    </source>
</evidence>
<protein>
    <recommendedName>
        <fullName evidence="3">Transposase</fullName>
    </recommendedName>
</protein>
<accession>K0INT9</accession>
<dbReference type="BioCyc" id="CNIT1237085:G1324-3038-MONOMER"/>
<dbReference type="Proteomes" id="UP000008037">
    <property type="component" value="Chromosome"/>
</dbReference>
<organism evidence="1 2">
    <name type="scientific">Nitrososphaera gargensis (strain Ga9.2)</name>
    <dbReference type="NCBI Taxonomy" id="1237085"/>
    <lineage>
        <taxon>Archaea</taxon>
        <taxon>Nitrososphaerota</taxon>
        <taxon>Nitrososphaeria</taxon>
        <taxon>Nitrososphaerales</taxon>
        <taxon>Nitrososphaeraceae</taxon>
        <taxon>Nitrososphaera</taxon>
    </lineage>
</organism>
<sequence>MSLHNETASRGNFTTGQSWGALRKAWKGYRIAKVQGDNAKMREYATKIRKLQGELGISVASFPHLGIH</sequence>